<organism evidence="1 2">
    <name type="scientific">Gracilibacillus xinjiangensis</name>
    <dbReference type="NCBI Taxonomy" id="1193282"/>
    <lineage>
        <taxon>Bacteria</taxon>
        <taxon>Bacillati</taxon>
        <taxon>Bacillota</taxon>
        <taxon>Bacilli</taxon>
        <taxon>Bacillales</taxon>
        <taxon>Bacillaceae</taxon>
        <taxon>Gracilibacillus</taxon>
    </lineage>
</organism>
<dbReference type="Proteomes" id="UP001595882">
    <property type="component" value="Unassembled WGS sequence"/>
</dbReference>
<accession>A0ABV8WP75</accession>
<sequence>MDNPQYMLPLRLECTLYFENNPYAYETVNGLSMRLGRNPSDLVTILQQLVSLNILEIIGEGDFAIYHYKQPNFISEADLTWEKV</sequence>
<keyword evidence="2" id="KW-1185">Reference proteome</keyword>
<reference evidence="2" key="1">
    <citation type="journal article" date="2019" name="Int. J. Syst. Evol. Microbiol.">
        <title>The Global Catalogue of Microorganisms (GCM) 10K type strain sequencing project: providing services to taxonomists for standard genome sequencing and annotation.</title>
        <authorList>
            <consortium name="The Broad Institute Genomics Platform"/>
            <consortium name="The Broad Institute Genome Sequencing Center for Infectious Disease"/>
            <person name="Wu L."/>
            <person name="Ma J."/>
        </authorList>
    </citation>
    <scope>NUCLEOTIDE SEQUENCE [LARGE SCALE GENOMIC DNA]</scope>
    <source>
        <strain evidence="2">CCUG 37865</strain>
    </source>
</reference>
<name>A0ABV8WP75_9BACI</name>
<gene>
    <name evidence="1" type="ORF">ACFOY7_00955</name>
</gene>
<proteinExistence type="predicted"/>
<protein>
    <submittedName>
        <fullName evidence="1">Uncharacterized protein</fullName>
    </submittedName>
</protein>
<dbReference type="RefSeq" id="WP_390248467.1">
    <property type="nucleotide sequence ID" value="NZ_JBHSDT010000001.1"/>
</dbReference>
<comment type="caution">
    <text evidence="1">The sequence shown here is derived from an EMBL/GenBank/DDBJ whole genome shotgun (WGS) entry which is preliminary data.</text>
</comment>
<evidence type="ECO:0000313" key="1">
    <source>
        <dbReference type="EMBL" id="MFC4401667.1"/>
    </source>
</evidence>
<dbReference type="EMBL" id="JBHSDT010000001">
    <property type="protein sequence ID" value="MFC4401667.1"/>
    <property type="molecule type" value="Genomic_DNA"/>
</dbReference>
<evidence type="ECO:0000313" key="2">
    <source>
        <dbReference type="Proteomes" id="UP001595882"/>
    </source>
</evidence>